<dbReference type="InterPro" id="IPR002559">
    <property type="entry name" value="Transposase_11"/>
</dbReference>
<evidence type="ECO:0000313" key="3">
    <source>
        <dbReference type="Proteomes" id="UP001600943"/>
    </source>
</evidence>
<dbReference type="Proteomes" id="UP001600943">
    <property type="component" value="Unassembled WGS sequence"/>
</dbReference>
<gene>
    <name evidence="2" type="ORF">K040078D81_42820</name>
</gene>
<reference evidence="2 3" key="1">
    <citation type="submission" date="2024-04" db="EMBL/GenBank/DDBJ databases">
        <title>Defined microbial consortia suppress multidrug-resistant proinflammatory Enterobacteriaceae via ecological control.</title>
        <authorList>
            <person name="Furuichi M."/>
            <person name="Kawaguchi T."/>
            <person name="Pust M."/>
            <person name="Yasuma K."/>
            <person name="Plichta D."/>
            <person name="Hasegawa N."/>
            <person name="Ohya T."/>
            <person name="Bhattarai S."/>
            <person name="Sasajima S."/>
            <person name="Aoto Y."/>
            <person name="Tuganbaev T."/>
            <person name="Yaginuma M."/>
            <person name="Ueda M."/>
            <person name="Okahashi N."/>
            <person name="Amafuji K."/>
            <person name="Kiridooshi Y."/>
            <person name="Sugita K."/>
            <person name="Strazar M."/>
            <person name="Skelly A."/>
            <person name="Suda W."/>
            <person name="Hattori M."/>
            <person name="Nakamoto N."/>
            <person name="Caballero S."/>
            <person name="Norman J."/>
            <person name="Olle B."/>
            <person name="Tanoue T."/>
            <person name="Arita M."/>
            <person name="Bucci V."/>
            <person name="Atarashi K."/>
            <person name="Xavier R."/>
            <person name="Honda K."/>
        </authorList>
    </citation>
    <scope>NUCLEOTIDE SEQUENCE [LARGE SCALE GENOMIC DNA]</scope>
    <source>
        <strain evidence="3">k04-0078-D8-1</strain>
    </source>
</reference>
<evidence type="ECO:0000259" key="1">
    <source>
        <dbReference type="Pfam" id="PF01609"/>
    </source>
</evidence>
<proteinExistence type="predicted"/>
<protein>
    <recommendedName>
        <fullName evidence="1">Transposase IS4-like domain-containing protein</fullName>
    </recommendedName>
</protein>
<feature type="domain" description="Transposase IS4-like" evidence="1">
    <location>
        <begin position="225"/>
        <end position="393"/>
    </location>
</feature>
<dbReference type="InterPro" id="IPR012337">
    <property type="entry name" value="RNaseH-like_sf"/>
</dbReference>
<evidence type="ECO:0000313" key="2">
    <source>
        <dbReference type="EMBL" id="GAA6410165.1"/>
    </source>
</evidence>
<sequence>MKTKAKITRKDTREHLAQFHLACELVKVIHHYFPGLLSLLKRLEDPRDHRYITYESHVLLMTRILSSIFYISSMRKTSQEFNSDTVIQNIGYLCGKPELSELPYWETINDYLKRLDPSQLQGVVCGLVRHLIRSRVFEGSRIRGRYWQVIVDGTQLESSLRKLDPKSLYRTHRKGTPEEYREYYYYVLEAKLVLREDILVSIMTEFVENEGLEVEKQDCERKACRRLLKKLHEEFPRLPVCLSADSLYACETFFKECRGYGYHYILRFKEGSIPYVAKEFGTLRNREGNLRKEETEDRSVWTDYVNGIDHEGHLVNLLEYGEEKKNGERKEKRFLFLTDLPVTKKNVRGTAEAGRLRWKIENEGFNTQKNYGYCLEHMYSRLYQGMKNHYYLIQIGHMIAQVMEAWESLWKKVKQSREQKHRRILESWKQDKLKEYTQEIERGFQIRFG</sequence>
<organism evidence="2 3">
    <name type="scientific">Blautia hominis</name>
    <dbReference type="NCBI Taxonomy" id="2025493"/>
    <lineage>
        <taxon>Bacteria</taxon>
        <taxon>Bacillati</taxon>
        <taxon>Bacillota</taxon>
        <taxon>Clostridia</taxon>
        <taxon>Lachnospirales</taxon>
        <taxon>Lachnospiraceae</taxon>
        <taxon>Blautia</taxon>
    </lineage>
</organism>
<comment type="caution">
    <text evidence="2">The sequence shown here is derived from an EMBL/GenBank/DDBJ whole genome shotgun (WGS) entry which is preliminary data.</text>
</comment>
<accession>A0ABQ0BFB8</accession>
<name>A0ABQ0BFB8_9FIRM</name>
<keyword evidence="3" id="KW-1185">Reference proteome</keyword>
<dbReference type="RefSeq" id="WP_390408389.1">
    <property type="nucleotide sequence ID" value="NZ_BAABYW010000001.1"/>
</dbReference>
<dbReference type="SUPFAM" id="SSF53098">
    <property type="entry name" value="Ribonuclease H-like"/>
    <property type="match status" value="1"/>
</dbReference>
<dbReference type="Pfam" id="PF01609">
    <property type="entry name" value="DDE_Tnp_1"/>
    <property type="match status" value="1"/>
</dbReference>
<dbReference type="EMBL" id="BAABYW010000001">
    <property type="protein sequence ID" value="GAA6410165.1"/>
    <property type="molecule type" value="Genomic_DNA"/>
</dbReference>